<keyword evidence="2" id="KW-1185">Reference proteome</keyword>
<evidence type="ECO:0000313" key="2">
    <source>
        <dbReference type="Proteomes" id="UP000314294"/>
    </source>
</evidence>
<gene>
    <name evidence="1" type="ORF">EYF80_029095</name>
</gene>
<reference evidence="1 2" key="1">
    <citation type="submission" date="2019-03" db="EMBL/GenBank/DDBJ databases">
        <title>First draft genome of Liparis tanakae, snailfish: a comprehensive survey of snailfish specific genes.</title>
        <authorList>
            <person name="Kim W."/>
            <person name="Song I."/>
            <person name="Jeong J.-H."/>
            <person name="Kim D."/>
            <person name="Kim S."/>
            <person name="Ryu S."/>
            <person name="Song J.Y."/>
            <person name="Lee S.K."/>
        </authorList>
    </citation>
    <scope>NUCLEOTIDE SEQUENCE [LARGE SCALE GENOMIC DNA]</scope>
    <source>
        <tissue evidence="1">Muscle</tissue>
    </source>
</reference>
<organism evidence="1 2">
    <name type="scientific">Liparis tanakae</name>
    <name type="common">Tanaka's snailfish</name>
    <dbReference type="NCBI Taxonomy" id="230148"/>
    <lineage>
        <taxon>Eukaryota</taxon>
        <taxon>Metazoa</taxon>
        <taxon>Chordata</taxon>
        <taxon>Craniata</taxon>
        <taxon>Vertebrata</taxon>
        <taxon>Euteleostomi</taxon>
        <taxon>Actinopterygii</taxon>
        <taxon>Neopterygii</taxon>
        <taxon>Teleostei</taxon>
        <taxon>Neoteleostei</taxon>
        <taxon>Acanthomorphata</taxon>
        <taxon>Eupercaria</taxon>
        <taxon>Perciformes</taxon>
        <taxon>Cottioidei</taxon>
        <taxon>Cottales</taxon>
        <taxon>Liparidae</taxon>
        <taxon>Liparis</taxon>
    </lineage>
</organism>
<dbReference type="AlphaFoldDB" id="A0A4Z2H547"/>
<proteinExistence type="predicted"/>
<sequence>MSVGSAAPLRTSVLPGICKRSLGRGQSAEYRQPIDRCWIDLQIDLRAQRPDQDSDPGSVVCLFQRNGVAAALTSGIDPCEGHADPCCVCRLLKNEVTGPLDTWRRDLHYRNL</sequence>
<name>A0A4Z2H547_9TELE</name>
<comment type="caution">
    <text evidence="1">The sequence shown here is derived from an EMBL/GenBank/DDBJ whole genome shotgun (WGS) entry which is preliminary data.</text>
</comment>
<accession>A0A4Z2H547</accession>
<evidence type="ECO:0000313" key="1">
    <source>
        <dbReference type="EMBL" id="TNN60751.1"/>
    </source>
</evidence>
<protein>
    <submittedName>
        <fullName evidence="1">Uncharacterized protein</fullName>
    </submittedName>
</protein>
<dbReference type="EMBL" id="SRLO01000329">
    <property type="protein sequence ID" value="TNN60751.1"/>
    <property type="molecule type" value="Genomic_DNA"/>
</dbReference>
<dbReference type="Proteomes" id="UP000314294">
    <property type="component" value="Unassembled WGS sequence"/>
</dbReference>